<comment type="caution">
    <text evidence="2">The sequence shown here is derived from an EMBL/GenBank/DDBJ whole genome shotgun (WGS) entry which is preliminary data.</text>
</comment>
<keyword evidence="3" id="KW-1185">Reference proteome</keyword>
<dbReference type="AlphaFoldDB" id="A0A844WBM3"/>
<evidence type="ECO:0000259" key="1">
    <source>
        <dbReference type="Pfam" id="PF13302"/>
    </source>
</evidence>
<dbReference type="GO" id="GO:0016747">
    <property type="term" value="F:acyltransferase activity, transferring groups other than amino-acyl groups"/>
    <property type="evidence" value="ECO:0007669"/>
    <property type="project" value="InterPro"/>
</dbReference>
<sequence>MTPDQTMDKQAVIAGEGFVLRPLRASDAGLIRLNAGDERVARMTRSVPHPLPPGATEDFIRRAQSPNRDEDVWAIDGTPSDRPEVMGLIGLTRIDTSRDSRFPPSPEGLQAEISYWVAPVWWNTGVASAAVAAMVAANPLDCRTLFGTVFQDNPASARVLTNCGFQYLGDAEVFSVARGGTLPTWTYSLALKSRKQD</sequence>
<reference evidence="2 3" key="1">
    <citation type="submission" date="2019-11" db="EMBL/GenBank/DDBJ databases">
        <title>Pseudooceanicola pacifica sp. nov., isolated from deep-sea sediment of the Pacific Ocean.</title>
        <authorList>
            <person name="Lyu L."/>
        </authorList>
    </citation>
    <scope>NUCLEOTIDE SEQUENCE [LARGE SCALE GENOMIC DNA]</scope>
    <source>
        <strain evidence="2 3">216_PA32_1</strain>
    </source>
</reference>
<evidence type="ECO:0000313" key="2">
    <source>
        <dbReference type="EMBL" id="MWB77382.1"/>
    </source>
</evidence>
<name>A0A844WBM3_9RHOB</name>
<organism evidence="2 3">
    <name type="scientific">Pseudooceanicola pacificus</name>
    <dbReference type="NCBI Taxonomy" id="2676438"/>
    <lineage>
        <taxon>Bacteria</taxon>
        <taxon>Pseudomonadati</taxon>
        <taxon>Pseudomonadota</taxon>
        <taxon>Alphaproteobacteria</taxon>
        <taxon>Rhodobacterales</taxon>
        <taxon>Paracoccaceae</taxon>
        <taxon>Pseudooceanicola</taxon>
    </lineage>
</organism>
<dbReference type="InterPro" id="IPR016181">
    <property type="entry name" value="Acyl_CoA_acyltransferase"/>
</dbReference>
<keyword evidence="2" id="KW-0808">Transferase</keyword>
<proteinExistence type="predicted"/>
<dbReference type="PANTHER" id="PTHR43328">
    <property type="entry name" value="ACETYLTRANSFERASE-RELATED"/>
    <property type="match status" value="1"/>
</dbReference>
<dbReference type="Gene3D" id="3.40.630.30">
    <property type="match status" value="1"/>
</dbReference>
<dbReference type="EMBL" id="WNXQ01000002">
    <property type="protein sequence ID" value="MWB77382.1"/>
    <property type="molecule type" value="Genomic_DNA"/>
</dbReference>
<evidence type="ECO:0000313" key="3">
    <source>
        <dbReference type="Proteomes" id="UP000443843"/>
    </source>
</evidence>
<dbReference type="SUPFAM" id="SSF55729">
    <property type="entry name" value="Acyl-CoA N-acyltransferases (Nat)"/>
    <property type="match status" value="1"/>
</dbReference>
<dbReference type="InterPro" id="IPR000182">
    <property type="entry name" value="GNAT_dom"/>
</dbReference>
<protein>
    <submittedName>
        <fullName evidence="2">GNAT family N-acetyltransferase</fullName>
    </submittedName>
</protein>
<dbReference type="Pfam" id="PF13302">
    <property type="entry name" value="Acetyltransf_3"/>
    <property type="match status" value="1"/>
</dbReference>
<gene>
    <name evidence="2" type="ORF">GLS40_05030</name>
</gene>
<dbReference type="Proteomes" id="UP000443843">
    <property type="component" value="Unassembled WGS sequence"/>
</dbReference>
<dbReference type="PANTHER" id="PTHR43328:SF1">
    <property type="entry name" value="N-ACETYLTRANSFERASE DOMAIN-CONTAINING PROTEIN"/>
    <property type="match status" value="1"/>
</dbReference>
<feature type="domain" description="N-acetyltransferase" evidence="1">
    <location>
        <begin position="19"/>
        <end position="166"/>
    </location>
</feature>
<accession>A0A844WBM3</accession>
<dbReference type="RefSeq" id="WP_160381640.1">
    <property type="nucleotide sequence ID" value="NZ_WNXQ01000002.1"/>
</dbReference>